<protein>
    <recommendedName>
        <fullName evidence="5">Ubiquitin-like protease family profile domain-containing protein</fullName>
    </recommendedName>
</protein>
<dbReference type="GO" id="GO:0008234">
    <property type="term" value="F:cysteine-type peptidase activity"/>
    <property type="evidence" value="ECO:0007669"/>
    <property type="project" value="InterPro"/>
</dbReference>
<sequence>MREQSTPLMAANANVSFGRVYGDRFRSWDEFESARKAFQRDHGISLYSRGATRAKGTSGQQFWCKYKNSKSFKPKDDDNPPLKKSLCAAGLHLLLDADGSLVVQNEVGLHNHPPEFPVARGVRTRPQVAVHESPLSKAVKRKRFTCDGDDSLPPRATDAVKAEDKQSPVLRGTTAEPAVTELGGFAPILGHETRRQGLDFANERPERPESRQRTDQGSSRVRVIEHERCARPTSIVDPTNRRRLAKDVEAPTKSNAVVDFFLYKRSKYMALLDGAVKDKKRHGPRSLHLGKAYRTVDAHEPPLQTIGPYPISSSLLKDIAYDRWLYDDSVNAWLHLVAAVANKEYTRRLLCIESTSWAYDCEQPTPRLPSKATNWFNFAYVLVPITIANAHWCLVVVAMDARELVIYDARSWHTFEDRLSRINATIELHAAQKGVEWRSWPHRQVTLAQKNDHDGGVYLAAVAERYARDAPVTVEDLTDAFCASYRSYMLQSLLRGALVE</sequence>
<dbReference type="InParanoid" id="T0RAK7"/>
<feature type="region of interest" description="Disordered" evidence="4">
    <location>
        <begin position="200"/>
        <end position="220"/>
    </location>
</feature>
<evidence type="ECO:0000256" key="3">
    <source>
        <dbReference type="ARBA" id="ARBA00022801"/>
    </source>
</evidence>
<evidence type="ECO:0000313" key="7">
    <source>
        <dbReference type="Proteomes" id="UP000030762"/>
    </source>
</evidence>
<dbReference type="RefSeq" id="XP_008617396.1">
    <property type="nucleotide sequence ID" value="XM_008619174.1"/>
</dbReference>
<comment type="similarity">
    <text evidence="1">Belongs to the peptidase C48 family.</text>
</comment>
<reference evidence="6 7" key="1">
    <citation type="submission" date="2012-04" db="EMBL/GenBank/DDBJ databases">
        <title>The Genome Sequence of Saprolegnia declina VS20.</title>
        <authorList>
            <consortium name="The Broad Institute Genome Sequencing Platform"/>
            <person name="Russ C."/>
            <person name="Nusbaum C."/>
            <person name="Tyler B."/>
            <person name="van West P."/>
            <person name="Dieguez-Uribeondo J."/>
            <person name="de Bruijn I."/>
            <person name="Tripathy S."/>
            <person name="Jiang R."/>
            <person name="Young S.K."/>
            <person name="Zeng Q."/>
            <person name="Gargeya S."/>
            <person name="Fitzgerald M."/>
            <person name="Haas B."/>
            <person name="Abouelleil A."/>
            <person name="Alvarado L."/>
            <person name="Arachchi H.M."/>
            <person name="Berlin A."/>
            <person name="Chapman S.B."/>
            <person name="Goldberg J."/>
            <person name="Griggs A."/>
            <person name="Gujja S."/>
            <person name="Hansen M."/>
            <person name="Howarth C."/>
            <person name="Imamovic A."/>
            <person name="Larimer J."/>
            <person name="McCowen C."/>
            <person name="Montmayeur A."/>
            <person name="Murphy C."/>
            <person name="Neiman D."/>
            <person name="Pearson M."/>
            <person name="Priest M."/>
            <person name="Roberts A."/>
            <person name="Saif S."/>
            <person name="Shea T."/>
            <person name="Sisk P."/>
            <person name="Sykes S."/>
            <person name="Wortman J."/>
            <person name="Nusbaum C."/>
            <person name="Birren B."/>
        </authorList>
    </citation>
    <scope>NUCLEOTIDE SEQUENCE [LARGE SCALE GENOMIC DNA]</scope>
    <source>
        <strain evidence="6 7">VS20</strain>
    </source>
</reference>
<dbReference type="GeneID" id="19953818"/>
<dbReference type="AlphaFoldDB" id="T0RAK7"/>
<evidence type="ECO:0000256" key="1">
    <source>
        <dbReference type="ARBA" id="ARBA00005234"/>
    </source>
</evidence>
<evidence type="ECO:0000256" key="4">
    <source>
        <dbReference type="SAM" id="MobiDB-lite"/>
    </source>
</evidence>
<feature type="domain" description="Ubiquitin-like protease family profile" evidence="5">
    <location>
        <begin position="309"/>
        <end position="466"/>
    </location>
</feature>
<dbReference type="Proteomes" id="UP000030762">
    <property type="component" value="Unassembled WGS sequence"/>
</dbReference>
<dbReference type="GO" id="GO:0006508">
    <property type="term" value="P:proteolysis"/>
    <property type="evidence" value="ECO:0007669"/>
    <property type="project" value="UniProtKB-KW"/>
</dbReference>
<dbReference type="SUPFAM" id="SSF54001">
    <property type="entry name" value="Cysteine proteinases"/>
    <property type="match status" value="1"/>
</dbReference>
<evidence type="ECO:0000256" key="2">
    <source>
        <dbReference type="ARBA" id="ARBA00022670"/>
    </source>
</evidence>
<dbReference type="Pfam" id="PF02902">
    <property type="entry name" value="Peptidase_C48"/>
    <property type="match status" value="1"/>
</dbReference>
<accession>T0RAK7</accession>
<gene>
    <name evidence="6" type="ORF">SDRG_13091</name>
</gene>
<evidence type="ECO:0000259" key="5">
    <source>
        <dbReference type="PROSITE" id="PS50600"/>
    </source>
</evidence>
<keyword evidence="3" id="KW-0378">Hydrolase</keyword>
<dbReference type="VEuPathDB" id="FungiDB:SDRG_13091"/>
<dbReference type="Gene3D" id="3.40.395.10">
    <property type="entry name" value="Adenoviral Proteinase, Chain A"/>
    <property type="match status" value="1"/>
</dbReference>
<keyword evidence="2" id="KW-0645">Protease</keyword>
<keyword evidence="7" id="KW-1185">Reference proteome</keyword>
<feature type="compositionally biased region" description="Basic and acidic residues" evidence="4">
    <location>
        <begin position="200"/>
        <end position="214"/>
    </location>
</feature>
<proteinExistence type="inferred from homology"/>
<dbReference type="OrthoDB" id="1939479at2759"/>
<dbReference type="InterPro" id="IPR038765">
    <property type="entry name" value="Papain-like_cys_pep_sf"/>
</dbReference>
<dbReference type="EMBL" id="JH767186">
    <property type="protein sequence ID" value="EQC29218.1"/>
    <property type="molecule type" value="Genomic_DNA"/>
</dbReference>
<dbReference type="PROSITE" id="PS50600">
    <property type="entry name" value="ULP_PROTEASE"/>
    <property type="match status" value="1"/>
</dbReference>
<name>T0RAK7_SAPDV</name>
<evidence type="ECO:0000313" key="6">
    <source>
        <dbReference type="EMBL" id="EQC29218.1"/>
    </source>
</evidence>
<dbReference type="InterPro" id="IPR003653">
    <property type="entry name" value="Peptidase_C48_C"/>
</dbReference>
<feature type="region of interest" description="Disordered" evidence="4">
    <location>
        <begin position="147"/>
        <end position="168"/>
    </location>
</feature>
<organism evidence="6 7">
    <name type="scientific">Saprolegnia diclina (strain VS20)</name>
    <dbReference type="NCBI Taxonomy" id="1156394"/>
    <lineage>
        <taxon>Eukaryota</taxon>
        <taxon>Sar</taxon>
        <taxon>Stramenopiles</taxon>
        <taxon>Oomycota</taxon>
        <taxon>Saprolegniomycetes</taxon>
        <taxon>Saprolegniales</taxon>
        <taxon>Saprolegniaceae</taxon>
        <taxon>Saprolegnia</taxon>
    </lineage>
</organism>